<evidence type="ECO:0000256" key="2">
    <source>
        <dbReference type="ARBA" id="ARBA00022490"/>
    </source>
</evidence>
<dbReference type="Proteomes" id="UP001627154">
    <property type="component" value="Unassembled WGS sequence"/>
</dbReference>
<dbReference type="InterPro" id="IPR055444">
    <property type="entry name" value="ARM_ECM29"/>
</dbReference>
<comment type="subcellular location">
    <subcellularLocation>
        <location evidence="1">Cytoplasm</location>
    </subcellularLocation>
</comment>
<feature type="domain" description="Proteasome adapter and scaffold protein ECM29 HEAT-repeat" evidence="7">
    <location>
        <begin position="1285"/>
        <end position="1445"/>
    </location>
</feature>
<dbReference type="SUPFAM" id="SSF48371">
    <property type="entry name" value="ARM repeat"/>
    <property type="match status" value="3"/>
</dbReference>
<evidence type="ECO:0000313" key="9">
    <source>
        <dbReference type="Proteomes" id="UP001627154"/>
    </source>
</evidence>
<evidence type="ECO:0000256" key="3">
    <source>
        <dbReference type="ARBA" id="ARBA00022737"/>
    </source>
</evidence>
<dbReference type="InterPro" id="IPR016024">
    <property type="entry name" value="ARM-type_fold"/>
</dbReference>
<proteinExistence type="predicted"/>
<evidence type="ECO:0000259" key="6">
    <source>
        <dbReference type="Pfam" id="PF23702"/>
    </source>
</evidence>
<dbReference type="InterPro" id="IPR055443">
    <property type="entry name" value="HEAT_ECM29"/>
</dbReference>
<dbReference type="Pfam" id="PF24492">
    <property type="entry name" value="HEAT_ECM29"/>
    <property type="match status" value="1"/>
</dbReference>
<feature type="domain" description="ECM29 ARM-like repeats" evidence="6">
    <location>
        <begin position="597"/>
        <end position="788"/>
    </location>
</feature>
<dbReference type="PANTHER" id="PTHR23346:SF19">
    <property type="entry name" value="PROTEASOME ADAPTER AND SCAFFOLD PROTEIN ECM29"/>
    <property type="match status" value="1"/>
</dbReference>
<evidence type="ECO:0000259" key="7">
    <source>
        <dbReference type="Pfam" id="PF24492"/>
    </source>
</evidence>
<dbReference type="InterPro" id="IPR024372">
    <property type="entry name" value="Ecm29_N"/>
</dbReference>
<evidence type="ECO:0000259" key="5">
    <source>
        <dbReference type="Pfam" id="PF13001"/>
    </source>
</evidence>
<dbReference type="GO" id="GO:0005737">
    <property type="term" value="C:cytoplasm"/>
    <property type="evidence" value="ECO:0007669"/>
    <property type="project" value="UniProtKB-SubCell"/>
</dbReference>
<keyword evidence="2" id="KW-0963">Cytoplasm</keyword>
<dbReference type="InterPro" id="IPR011989">
    <property type="entry name" value="ARM-like"/>
</dbReference>
<organism evidence="8 9">
    <name type="scientific">Trichogramma kaykai</name>
    <dbReference type="NCBI Taxonomy" id="54128"/>
    <lineage>
        <taxon>Eukaryota</taxon>
        <taxon>Metazoa</taxon>
        <taxon>Ecdysozoa</taxon>
        <taxon>Arthropoda</taxon>
        <taxon>Hexapoda</taxon>
        <taxon>Insecta</taxon>
        <taxon>Pterygota</taxon>
        <taxon>Neoptera</taxon>
        <taxon>Endopterygota</taxon>
        <taxon>Hymenoptera</taxon>
        <taxon>Apocrita</taxon>
        <taxon>Proctotrupomorpha</taxon>
        <taxon>Chalcidoidea</taxon>
        <taxon>Trichogrammatidae</taxon>
        <taxon>Trichogramma</taxon>
    </lineage>
</organism>
<name>A0ABD2WFM7_9HYME</name>
<evidence type="ECO:0008006" key="10">
    <source>
        <dbReference type="Google" id="ProtNLM"/>
    </source>
</evidence>
<gene>
    <name evidence="8" type="ORF">TKK_013651</name>
</gene>
<dbReference type="Pfam" id="PF23702">
    <property type="entry name" value="ARM_ECM29"/>
    <property type="match status" value="1"/>
</dbReference>
<protein>
    <recommendedName>
        <fullName evidence="10">TOG domain-containing protein</fullName>
    </recommendedName>
</protein>
<dbReference type="GO" id="GO:0000502">
    <property type="term" value="C:proteasome complex"/>
    <property type="evidence" value="ECO:0007669"/>
    <property type="project" value="UniProtKB-KW"/>
</dbReference>
<evidence type="ECO:0000256" key="1">
    <source>
        <dbReference type="ARBA" id="ARBA00004496"/>
    </source>
</evidence>
<accession>A0ABD2WFM7</accession>
<sequence>MAEQPMDAKILLERVFLRLGSVDSDEQLQAAICKFLPPVLLKLSSTQEGVRKKVMELLIHINRRIKSRPQVQLPVEALLLQYQDPSASSFVINFTIIYIKLGFPRLEVSKQAELIPSVLNAIQGKPLSHQDSLLLIVMPALAHVIIPLDPEKRAALFGLQDEPQVAKQLLNFMLDMLLLPYGAISQNENQQPGQPIDWSQYKVPPGMSEYAFKRVIGETPPTSDQLEQTKLGIVKFLAGGLFQDSDILIHLIVAAADTRFSVANLADLELKKIVNLLDWSSMQLAAPLYTLFLGTEGYTTMQRDAKPETIRSPANIRIRLKLLYYLCRVTKAGFIIPPCIQVIFESLYGINHSNSKLKSLALQFTLNLVQSCSLAPIIRVAKVILNGMTKLISDNESEAAHRLMAYTIVGQLGQRIPALVNKDLTLLQNFFETLSNTDGDLRRTIRDALISMTSAFILNKDDDTGMSMMTALLANHIESQEVHVRFVAVHYCANVFPSDHAPSKYLLLLASGDSKLEVQSEALKSLYGSSYKNERYKFFSKDVPLPDFTKLITEINSKAQLRVNGHNKVTIGNKVLPFNVAVFSEMIMYLRLCLAKSADIKIQNDSVDHPSEHTPLIGTYLESLFKENLDSLHHYVDLIILFGQVTGDEVALSALLEVVGTIPNCVIEHYSNERTWIYTLLSSTKEHVRDLAAKVYAVYMSHSPDNVFETQINKMLKTTKDKLLENQHGAILALSYSLERKLILRRNEDKNALITWNIYIDVMKSVCDFLNVNNPMLLSAAINGIGIIGKSYSLPLPAEAEKGHSKKSIMDKLFSIFSNGKSSAKVKEKVVLALGYLCVGEEFPHTKAIVEKFIDSATEARYIVFNLLNSCIHYKLCLNNDFYLQTKDINIHLSIGETLVCCVQGPASPENRDAWKTVPSDHKVPYTEESDSLLTFVVDKLLSLANKTHPNSRQAVCTWLLTLLKHNSKRECMFNKLSSIQYAFMDFLSENSEIVQDIAAKGLYLVYSSCSENDKAKLVNAITNQLLHGRREVQKVTDDTKLFEEGELGKSPTGGNMTTYKEICSLATDLGKPELTYRFLHLANHNALWTSKKGAALGFSQIASLVNDDLSQQLPKIVPKLYRYQFDPNVKTQQSFASIWRTLVPSTAKALEQHHKEILEDITQNLTNNQFRVRISCCLALADILKSSVATLNYAESAPELWNQLFRVMDDIHEGTRHEATNTAKILSRVCIRQCDASHGKTGEEVLQAILPVLLENGITSNVNTIRIISLTTVSQLVSAAGNLLKPSLPSLIPALLSAIGEVEDEKLLHLRNVAANSSEIQDLIDNATLQTTKTHFSTDTMTKCIQYIDSSILKDLMPKVIELFKTSLKLGTKLACSNFLIKLSSFMKMELQPYVGKILAVLINGLTDRNAGVRKNNATTIGHIVGCAKDSSLEKLFNMLNTWYSEKEDDATRLAIGQTLHSINNHNQEIIKKYSNIIVPLAFFAMHAEKVVGENEKTIELWEELWSEITPGTESGIRQNLAAITTTLNQALESNSWTTKAQAANAVSTAATKLGASIDEEARNSLLKILVNGLQGRIWTGKERLLNALSTLACNSKEALKKDETLKHTIIETLYKESKKENIEYRRHAFKALTEVLHELDEDKFKEVYEIAQEVLPKLTRKGEDDEDDSAEDNKRKREEKIKLQEVIYEGLGKAWPTNKETQDQYCVRFVTHCFDSLPTSTRPVQVSILTALNRFVDKSVLIKTDFNILSDKEKEDLDAVGTTLLKCLRYAIGIAKYTRIRKEALNIVISLSKKYNNTQNNRQLNFMMALMKDMLVELSKDNQPEIRSRVVDIKELLKL</sequence>
<keyword evidence="9" id="KW-1185">Reference proteome</keyword>
<reference evidence="8 9" key="1">
    <citation type="journal article" date="2024" name="bioRxiv">
        <title>A reference genome for Trichogramma kaykai: A tiny desert-dwelling parasitoid wasp with competing sex-ratio distorters.</title>
        <authorList>
            <person name="Culotta J."/>
            <person name="Lindsey A.R."/>
        </authorList>
    </citation>
    <scope>NUCLEOTIDE SEQUENCE [LARGE SCALE GENOMIC DNA]</scope>
    <source>
        <strain evidence="8 9">KSX58</strain>
    </source>
</reference>
<dbReference type="Pfam" id="PF13001">
    <property type="entry name" value="ECM29_N"/>
    <property type="match status" value="1"/>
</dbReference>
<evidence type="ECO:0000256" key="4">
    <source>
        <dbReference type="ARBA" id="ARBA00022942"/>
    </source>
</evidence>
<feature type="domain" description="Proteasome component Ecm29 N-terminal" evidence="5">
    <location>
        <begin position="12"/>
        <end position="510"/>
    </location>
</feature>
<evidence type="ECO:0000313" key="8">
    <source>
        <dbReference type="EMBL" id="KAL3391742.1"/>
    </source>
</evidence>
<dbReference type="PANTHER" id="PTHR23346">
    <property type="entry name" value="TRANSLATIONAL ACTIVATOR GCN1-RELATED"/>
    <property type="match status" value="1"/>
</dbReference>
<keyword evidence="3" id="KW-0677">Repeat</keyword>
<comment type="caution">
    <text evidence="8">The sequence shown here is derived from an EMBL/GenBank/DDBJ whole genome shotgun (WGS) entry which is preliminary data.</text>
</comment>
<dbReference type="Gene3D" id="1.25.10.10">
    <property type="entry name" value="Leucine-rich Repeat Variant"/>
    <property type="match status" value="3"/>
</dbReference>
<dbReference type="Pfam" id="PF23731">
    <property type="entry name" value="ARM_ECM29_C"/>
    <property type="match status" value="1"/>
</dbReference>
<dbReference type="EMBL" id="JBJJXI010000108">
    <property type="protein sequence ID" value="KAL3391742.1"/>
    <property type="molecule type" value="Genomic_DNA"/>
</dbReference>
<keyword evidence="4" id="KW-0647">Proteasome</keyword>